<evidence type="ECO:0000313" key="10">
    <source>
        <dbReference type="RefSeq" id="XP_034256664.1"/>
    </source>
</evidence>
<dbReference type="OrthoDB" id="5205528at2759"/>
<dbReference type="CTD" id="34609"/>
<keyword evidence="2" id="KW-0442">Lipid degradation</keyword>
<evidence type="ECO:0000256" key="3">
    <source>
        <dbReference type="ARBA" id="ARBA00023098"/>
    </source>
</evidence>
<sequence length="411" mass="46780">MDSWRSIGLPVAGVSLISALGYYCLSRPVKAKSPRQKRLKKQQENMILFFDESGAKCYSCPDHNISTCLVEQCPLRHLWKIVKIVSEARYTVDVCLYSLTHPDLENAFLNLLKNGKKVRCVFGMRNDEEDRSVKLLRSEGAFVTVKDRHSPATVPSKFVIPYLLMHHKFVIVDNRILITGSMNWTTSVSVIQSFHANWDHIIISTDKFLVSQFVEEFECLHAGGAGGDEKTYITRPTVGPSLQAIFFRKQSLLCRPDANRKKKCDRPDCMFTVYRAVLHHIVSASVSIDICVQQLTLEDVGNELVLSHDNGIKIRVISDRAYARGTGSQIPYFIKEGIPVHMKSDQETVHHKFIIVDGKTVLSGSLNWTMQSFFGNYENLLVIRDADLVSEFQREFERLWEFFPTANSVRA</sequence>
<dbReference type="PANTHER" id="PTHR43856">
    <property type="entry name" value="CARDIOLIPIN HYDROLASE"/>
    <property type="match status" value="1"/>
</dbReference>
<keyword evidence="7" id="KW-0472">Membrane</keyword>
<evidence type="ECO:0000256" key="6">
    <source>
        <dbReference type="ARBA" id="ARBA00043167"/>
    </source>
</evidence>
<dbReference type="InterPro" id="IPR051406">
    <property type="entry name" value="PLD_domain"/>
</dbReference>
<dbReference type="KEGG" id="tpal:117654277"/>
<keyword evidence="7" id="KW-1133">Transmembrane helix</keyword>
<evidence type="ECO:0000256" key="1">
    <source>
        <dbReference type="ARBA" id="ARBA00022801"/>
    </source>
</evidence>
<comment type="similarity">
    <text evidence="4">Belongs to the phospholipase D family. MitoPLD/Zucchini subfamily.</text>
</comment>
<feature type="domain" description="PLD phosphodiesterase" evidence="8">
    <location>
        <begin position="161"/>
        <end position="188"/>
    </location>
</feature>
<dbReference type="PANTHER" id="PTHR43856:SF1">
    <property type="entry name" value="MITOCHONDRIAL CARDIOLIPIN HYDROLASE"/>
    <property type="match status" value="1"/>
</dbReference>
<keyword evidence="3" id="KW-0443">Lipid metabolism</keyword>
<feature type="transmembrane region" description="Helical" evidence="7">
    <location>
        <begin position="6"/>
        <end position="25"/>
    </location>
</feature>
<dbReference type="InterPro" id="IPR001736">
    <property type="entry name" value="PLipase_D/transphosphatidylase"/>
</dbReference>
<reference evidence="10" key="1">
    <citation type="submission" date="2025-08" db="UniProtKB">
        <authorList>
            <consortium name="RefSeq"/>
        </authorList>
    </citation>
    <scope>IDENTIFICATION</scope>
    <source>
        <tissue evidence="10">Total insect</tissue>
    </source>
</reference>
<evidence type="ECO:0000256" key="5">
    <source>
        <dbReference type="ARBA" id="ARBA00040549"/>
    </source>
</evidence>
<keyword evidence="9" id="KW-1185">Reference proteome</keyword>
<dbReference type="Proteomes" id="UP000515158">
    <property type="component" value="Unplaced"/>
</dbReference>
<name>A0A6P9AH24_THRPL</name>
<dbReference type="InParanoid" id="A0A6P9AH24"/>
<keyword evidence="1" id="KW-0378">Hydrolase</keyword>
<dbReference type="GeneID" id="117654277"/>
<dbReference type="SUPFAM" id="SSF56024">
    <property type="entry name" value="Phospholipase D/nuclease"/>
    <property type="match status" value="2"/>
</dbReference>
<feature type="domain" description="PLD phosphodiesterase" evidence="8">
    <location>
        <begin position="345"/>
        <end position="372"/>
    </location>
</feature>
<dbReference type="Pfam" id="PF13091">
    <property type="entry name" value="PLDc_2"/>
    <property type="match status" value="2"/>
</dbReference>
<protein>
    <recommendedName>
        <fullName evidence="5">Mitochondrial cardiolipin hydrolase</fullName>
    </recommendedName>
    <alternativeName>
        <fullName evidence="6">Mitochondrial phospholipase</fullName>
    </alternativeName>
</protein>
<dbReference type="SMART" id="SM00155">
    <property type="entry name" value="PLDc"/>
    <property type="match status" value="2"/>
</dbReference>
<evidence type="ECO:0000313" key="9">
    <source>
        <dbReference type="Proteomes" id="UP000515158"/>
    </source>
</evidence>
<evidence type="ECO:0000259" key="8">
    <source>
        <dbReference type="PROSITE" id="PS50035"/>
    </source>
</evidence>
<evidence type="ECO:0000256" key="7">
    <source>
        <dbReference type="SAM" id="Phobius"/>
    </source>
</evidence>
<dbReference type="InterPro" id="IPR025202">
    <property type="entry name" value="PLD-like_dom"/>
</dbReference>
<organism evidence="10">
    <name type="scientific">Thrips palmi</name>
    <name type="common">Melon thrips</name>
    <dbReference type="NCBI Taxonomy" id="161013"/>
    <lineage>
        <taxon>Eukaryota</taxon>
        <taxon>Metazoa</taxon>
        <taxon>Ecdysozoa</taxon>
        <taxon>Arthropoda</taxon>
        <taxon>Hexapoda</taxon>
        <taxon>Insecta</taxon>
        <taxon>Pterygota</taxon>
        <taxon>Neoptera</taxon>
        <taxon>Paraneoptera</taxon>
        <taxon>Thysanoptera</taxon>
        <taxon>Terebrantia</taxon>
        <taxon>Thripoidea</taxon>
        <taxon>Thripidae</taxon>
        <taxon>Thrips</taxon>
    </lineage>
</organism>
<dbReference type="GO" id="GO:0016042">
    <property type="term" value="P:lipid catabolic process"/>
    <property type="evidence" value="ECO:0007669"/>
    <property type="project" value="UniProtKB-KW"/>
</dbReference>
<proteinExistence type="inferred from homology"/>
<evidence type="ECO:0000256" key="2">
    <source>
        <dbReference type="ARBA" id="ARBA00022963"/>
    </source>
</evidence>
<accession>A0A6P9AH24</accession>
<dbReference type="PROSITE" id="PS50035">
    <property type="entry name" value="PLD"/>
    <property type="match status" value="2"/>
</dbReference>
<gene>
    <name evidence="10" type="primary">LOC117654277</name>
</gene>
<dbReference type="GO" id="GO:0016891">
    <property type="term" value="F:RNA endonuclease activity producing 5'-phosphomonoesters, hydrolytic mechanism"/>
    <property type="evidence" value="ECO:0007669"/>
    <property type="project" value="TreeGrafter"/>
</dbReference>
<keyword evidence="7" id="KW-0812">Transmembrane</keyword>
<dbReference type="AlphaFoldDB" id="A0A6P9AH24"/>
<evidence type="ECO:0000256" key="4">
    <source>
        <dbReference type="ARBA" id="ARBA00038012"/>
    </source>
</evidence>
<dbReference type="Gene3D" id="3.30.870.10">
    <property type="entry name" value="Endonuclease Chain A"/>
    <property type="match status" value="2"/>
</dbReference>
<dbReference type="RefSeq" id="XP_034256664.1">
    <property type="nucleotide sequence ID" value="XM_034400773.1"/>
</dbReference>